<dbReference type="RefSeq" id="WP_164647942.1">
    <property type="nucleotide sequence ID" value="NZ_CP047475.1"/>
</dbReference>
<keyword evidence="3" id="KW-0732">Signal</keyword>
<dbReference type="Gene3D" id="2.40.10.10">
    <property type="entry name" value="Trypsin-like serine proteases"/>
    <property type="match status" value="1"/>
</dbReference>
<dbReference type="PANTHER" id="PTHR24252">
    <property type="entry name" value="ACROSIN-RELATED"/>
    <property type="match status" value="1"/>
</dbReference>
<evidence type="ECO:0000313" key="6">
    <source>
        <dbReference type="Proteomes" id="UP000464262"/>
    </source>
</evidence>
<organism evidence="5 6">
    <name type="scientific">Vibrio astriarenae</name>
    <dbReference type="NCBI Taxonomy" id="1481923"/>
    <lineage>
        <taxon>Bacteria</taxon>
        <taxon>Pseudomonadati</taxon>
        <taxon>Pseudomonadota</taxon>
        <taxon>Gammaproteobacteria</taxon>
        <taxon>Vibrionales</taxon>
        <taxon>Vibrionaceae</taxon>
        <taxon>Vibrio</taxon>
    </lineage>
</organism>
<dbReference type="PROSITE" id="PS50240">
    <property type="entry name" value="TRYPSIN_DOM"/>
    <property type="match status" value="1"/>
</dbReference>
<keyword evidence="2 5" id="KW-0645">Protease</keyword>
<keyword evidence="6" id="KW-1185">Reference proteome</keyword>
<accession>A0A7Z2T2A4</accession>
<name>A0A7Z2T2A4_9VIBR</name>
<dbReference type="InterPro" id="IPR001254">
    <property type="entry name" value="Trypsin_dom"/>
</dbReference>
<dbReference type="InterPro" id="IPR009003">
    <property type="entry name" value="Peptidase_S1_PA"/>
</dbReference>
<sequence length="544" mass="58163">MKHTIVFSSIVASLSLAAIPAVASTPSARIIDGTPAPEGEWPFIGALIQKGFSASQGQICGASYLGGRYVLTAAHCVENTSSGDIELLFGVNDLDDENQGTRVGVNNIYIHELFDSDRLLYDIAVLELPRELTSDEADAVRLAPEGRLEELYMSGDVTLTVAGWGTIEPSGSTVRPDSLQELDINLVSREECNAVYGEIPAQNFCAGTPSEGQDSCRGDSGGPIVIKDTGEQLGWVSWGDRFCGRAGSYGVYADAGFFQGWLSQFNIGLSYTQNEHIGYFEPGTVLDHVFTYTNTGTRSASLSNFNLSGTTSTQPAILSNTCSADELLGGESCQVDVQLPVDGFAEFSVTLSTDLSVAGESQTLSSQVRYEGVVQSSQTLKDAITFDYDAVYVNDKPWIAATDGIRSGEIGDGQQSVVVIEGVPQGYLSLDVTVSSENGFDVLTARVNDTELDDISGEEQFSARLTLPQTSNTVRFAYAKDGSTAAGDDRALLTNMRFSAPDSNPQVIDGGSGGAVNGFWLFLLGLPLVRRLYRHDIKLTTPQL</sequence>
<dbReference type="SUPFAM" id="SSF50494">
    <property type="entry name" value="Trypsin-like serine proteases"/>
    <property type="match status" value="1"/>
</dbReference>
<evidence type="ECO:0000256" key="2">
    <source>
        <dbReference type="RuleBase" id="RU363034"/>
    </source>
</evidence>
<dbReference type="InterPro" id="IPR018114">
    <property type="entry name" value="TRYPSIN_HIS"/>
</dbReference>
<reference evidence="5 6" key="1">
    <citation type="submission" date="2020-01" db="EMBL/GenBank/DDBJ databases">
        <title>Whole genome and functional gene identification of agarase of Vibrio HN897.</title>
        <authorList>
            <person name="Liu Y."/>
            <person name="Zhao Z."/>
        </authorList>
    </citation>
    <scope>NUCLEOTIDE SEQUENCE [LARGE SCALE GENOMIC DNA]</scope>
    <source>
        <strain evidence="5 6">HN897</strain>
    </source>
</reference>
<proteinExistence type="predicted"/>
<feature type="signal peptide" evidence="3">
    <location>
        <begin position="1"/>
        <end position="23"/>
    </location>
</feature>
<dbReference type="PRINTS" id="PR00722">
    <property type="entry name" value="CHYMOTRYPSIN"/>
</dbReference>
<dbReference type="InterPro" id="IPR043504">
    <property type="entry name" value="Peptidase_S1_PA_chymotrypsin"/>
</dbReference>
<dbReference type="SMART" id="SM00020">
    <property type="entry name" value="Tryp_SPc"/>
    <property type="match status" value="1"/>
</dbReference>
<dbReference type="PANTHER" id="PTHR24252:SF7">
    <property type="entry name" value="HYALIN"/>
    <property type="match status" value="1"/>
</dbReference>
<evidence type="ECO:0000256" key="3">
    <source>
        <dbReference type="SAM" id="SignalP"/>
    </source>
</evidence>
<dbReference type="EMBL" id="CP047475">
    <property type="protein sequence ID" value="QIA63036.1"/>
    <property type="molecule type" value="Genomic_DNA"/>
</dbReference>
<gene>
    <name evidence="5" type="ORF">GT360_05675</name>
</gene>
<dbReference type="KEGG" id="vas:GT360_05675"/>
<dbReference type="PROSITE" id="PS00135">
    <property type="entry name" value="TRYPSIN_SER"/>
    <property type="match status" value="1"/>
</dbReference>
<dbReference type="PROSITE" id="PS00134">
    <property type="entry name" value="TRYPSIN_HIS"/>
    <property type="match status" value="1"/>
</dbReference>
<dbReference type="GO" id="GO:0006508">
    <property type="term" value="P:proteolysis"/>
    <property type="evidence" value="ECO:0007669"/>
    <property type="project" value="UniProtKB-KW"/>
</dbReference>
<dbReference type="Gene3D" id="2.60.40.10">
    <property type="entry name" value="Immunoglobulins"/>
    <property type="match status" value="1"/>
</dbReference>
<dbReference type="InterPro" id="IPR001314">
    <property type="entry name" value="Peptidase_S1A"/>
</dbReference>
<dbReference type="GO" id="GO:0004252">
    <property type="term" value="F:serine-type endopeptidase activity"/>
    <property type="evidence" value="ECO:0007669"/>
    <property type="project" value="InterPro"/>
</dbReference>
<dbReference type="CDD" id="cd00190">
    <property type="entry name" value="Tryp_SPc"/>
    <property type="match status" value="1"/>
</dbReference>
<dbReference type="Proteomes" id="UP000464262">
    <property type="component" value="Chromosome 1"/>
</dbReference>
<feature type="domain" description="Peptidase S1" evidence="4">
    <location>
        <begin position="30"/>
        <end position="267"/>
    </location>
</feature>
<keyword evidence="2" id="KW-0378">Hydrolase</keyword>
<dbReference type="InterPro" id="IPR013783">
    <property type="entry name" value="Ig-like_fold"/>
</dbReference>
<keyword evidence="2" id="KW-0720">Serine protease</keyword>
<dbReference type="InterPro" id="IPR033116">
    <property type="entry name" value="TRYPSIN_SER"/>
</dbReference>
<dbReference type="AlphaFoldDB" id="A0A7Z2T2A4"/>
<evidence type="ECO:0000313" key="5">
    <source>
        <dbReference type="EMBL" id="QIA63036.1"/>
    </source>
</evidence>
<evidence type="ECO:0000256" key="1">
    <source>
        <dbReference type="ARBA" id="ARBA00023157"/>
    </source>
</evidence>
<feature type="chain" id="PRO_5031385908" evidence="3">
    <location>
        <begin position="24"/>
        <end position="544"/>
    </location>
</feature>
<keyword evidence="1" id="KW-1015">Disulfide bond</keyword>
<dbReference type="FunFam" id="2.40.10.10:FF:000068">
    <property type="entry name" value="transmembrane protease serine 2"/>
    <property type="match status" value="1"/>
</dbReference>
<evidence type="ECO:0000259" key="4">
    <source>
        <dbReference type="PROSITE" id="PS50240"/>
    </source>
</evidence>
<dbReference type="Pfam" id="PF00089">
    <property type="entry name" value="Trypsin"/>
    <property type="match status" value="1"/>
</dbReference>
<protein>
    <submittedName>
        <fullName evidence="5">Trypsin-like serine protease</fullName>
    </submittedName>
</protein>